<dbReference type="EMBL" id="JACWFH010000026">
    <property type="protein sequence ID" value="MBY0098736.1"/>
    <property type="molecule type" value="Genomic_DNA"/>
</dbReference>
<dbReference type="SUPFAM" id="SSF55186">
    <property type="entry name" value="ThrRS/AlaRS common domain"/>
    <property type="match status" value="1"/>
</dbReference>
<dbReference type="PANTHER" id="PTHR43462">
    <property type="entry name" value="ALANYL-TRNA EDITING PROTEIN"/>
    <property type="match status" value="1"/>
</dbReference>
<evidence type="ECO:0000313" key="7">
    <source>
        <dbReference type="EMBL" id="MBY0098736.1"/>
    </source>
</evidence>
<comment type="subcellular location">
    <subcellularLocation>
        <location evidence="2">Cytoplasm</location>
    </subcellularLocation>
</comment>
<evidence type="ECO:0000259" key="6">
    <source>
        <dbReference type="PROSITE" id="PS50860"/>
    </source>
</evidence>
<dbReference type="InterPro" id="IPR051335">
    <property type="entry name" value="Alanyl-tRNA_Editing_Enzymes"/>
</dbReference>
<accession>A0ABS7K8Z4</accession>
<sequence>MDEKLYYQDQYLANFSTEVIEQGKDEAGKWYAILKETAFYPTGGGQPCDTGYIDGVKVYDVEERDGEIFHYLETPLPTELTMVDCQLDWDRRYDHMQQHSGQHILSAAFEDLLGYRTVSFHLGKETLTIDLDIAELSEKEAKVAEEKANQIVAEGRKIETIWVNPDELKKYRLRKQVSVTQNIRLVVIPEFDYNGCGGTHPRTTAETGPIKILGWEKQRKKIRVEFICGGRVLAHLHEKHIILQQLSGLLNAPQGELVHVAERLLAGNKNLEKAIEEANDRLLYYEGKELIEVHPEQMVTVVFQNRSVQELQKLARSVVAIAEEKVVVLLAENGERLQVVCARGEKVETNMKQLIGDILSHIHGKGGGSESFAQGGGAAVLSGENLITTLKEKKVLQS</sequence>
<dbReference type="RefSeq" id="WP_221874953.1">
    <property type="nucleotide sequence ID" value="NZ_JACWFH010000026.1"/>
</dbReference>
<feature type="coiled-coil region" evidence="5">
    <location>
        <begin position="261"/>
        <end position="288"/>
    </location>
</feature>
<dbReference type="SUPFAM" id="SSF50447">
    <property type="entry name" value="Translation proteins"/>
    <property type="match status" value="1"/>
</dbReference>
<dbReference type="InterPro" id="IPR018165">
    <property type="entry name" value="Ala-tRNA-synth_IIc_core"/>
</dbReference>
<evidence type="ECO:0000313" key="8">
    <source>
        <dbReference type="Proteomes" id="UP000769780"/>
    </source>
</evidence>
<keyword evidence="4" id="KW-0862">Zinc</keyword>
<dbReference type="Proteomes" id="UP000769780">
    <property type="component" value="Unassembled WGS sequence"/>
</dbReference>
<protein>
    <submittedName>
        <fullName evidence="7">Alanyl-tRNA editing protein</fullName>
    </submittedName>
</protein>
<organism evidence="7 8">
    <name type="scientific">Mesobacillus maritimus</name>
    <dbReference type="NCBI Taxonomy" id="1643336"/>
    <lineage>
        <taxon>Bacteria</taxon>
        <taxon>Bacillati</taxon>
        <taxon>Bacillota</taxon>
        <taxon>Bacilli</taxon>
        <taxon>Bacillales</taxon>
        <taxon>Bacillaceae</taxon>
        <taxon>Mesobacillus</taxon>
    </lineage>
</organism>
<comment type="cofactor">
    <cofactor evidence="1">
        <name>Zn(2+)</name>
        <dbReference type="ChEBI" id="CHEBI:29105"/>
    </cofactor>
</comment>
<evidence type="ECO:0000256" key="3">
    <source>
        <dbReference type="ARBA" id="ARBA00022723"/>
    </source>
</evidence>
<dbReference type="PANTHER" id="PTHR43462:SF1">
    <property type="entry name" value="ALANYL-TRNA EDITING PROTEIN AARSD1"/>
    <property type="match status" value="1"/>
</dbReference>
<comment type="caution">
    <text evidence="7">The sequence shown here is derived from an EMBL/GenBank/DDBJ whole genome shotgun (WGS) entry which is preliminary data.</text>
</comment>
<feature type="domain" description="Alanyl-transfer RNA synthetases family profile" evidence="6">
    <location>
        <begin position="1"/>
        <end position="238"/>
    </location>
</feature>
<keyword evidence="5" id="KW-0175">Coiled coil</keyword>
<dbReference type="Gene3D" id="3.30.980.10">
    <property type="entry name" value="Threonyl-trna Synthetase, Chain A, domain 2"/>
    <property type="match status" value="1"/>
</dbReference>
<dbReference type="PROSITE" id="PS50860">
    <property type="entry name" value="AA_TRNA_LIGASE_II_ALA"/>
    <property type="match status" value="1"/>
</dbReference>
<reference evidence="7 8" key="1">
    <citation type="submission" date="2020-07" db="EMBL/GenBank/DDBJ databases">
        <title>Fungal Genomes of the International Space Station.</title>
        <authorList>
            <person name="Seuylemezian A."/>
            <person name="Singh N.K."/>
            <person name="Wood J."/>
            <person name="Venkateswaran K."/>
        </authorList>
    </citation>
    <scope>NUCLEOTIDE SEQUENCE [LARGE SCALE GENOMIC DNA]</scope>
    <source>
        <strain evidence="7 8">PL-B2</strain>
    </source>
</reference>
<evidence type="ECO:0000256" key="2">
    <source>
        <dbReference type="ARBA" id="ARBA00004496"/>
    </source>
</evidence>
<proteinExistence type="predicted"/>
<keyword evidence="3" id="KW-0479">Metal-binding</keyword>
<keyword evidence="8" id="KW-1185">Reference proteome</keyword>
<evidence type="ECO:0000256" key="4">
    <source>
        <dbReference type="ARBA" id="ARBA00022833"/>
    </source>
</evidence>
<dbReference type="Gene3D" id="2.40.30.130">
    <property type="match status" value="1"/>
</dbReference>
<gene>
    <name evidence="7" type="ORF">H0185_18385</name>
</gene>
<dbReference type="InterPro" id="IPR012947">
    <property type="entry name" value="tRNA_SAD"/>
</dbReference>
<evidence type="ECO:0000256" key="1">
    <source>
        <dbReference type="ARBA" id="ARBA00001947"/>
    </source>
</evidence>
<dbReference type="Pfam" id="PF07973">
    <property type="entry name" value="tRNA_SAD"/>
    <property type="match status" value="1"/>
</dbReference>
<dbReference type="InterPro" id="IPR018163">
    <property type="entry name" value="Thr/Ala-tRNA-synth_IIc_edit"/>
</dbReference>
<dbReference type="InterPro" id="IPR009000">
    <property type="entry name" value="Transl_B-barrel_sf"/>
</dbReference>
<dbReference type="SMART" id="SM00863">
    <property type="entry name" value="tRNA_SAD"/>
    <property type="match status" value="1"/>
</dbReference>
<evidence type="ECO:0000256" key="5">
    <source>
        <dbReference type="SAM" id="Coils"/>
    </source>
</evidence>
<name>A0ABS7K8Z4_9BACI</name>
<dbReference type="Gene3D" id="3.10.310.40">
    <property type="match status" value="1"/>
</dbReference>